<evidence type="ECO:0000313" key="1">
    <source>
        <dbReference type="EMBL" id="GAA1835929.1"/>
    </source>
</evidence>
<name>A0ABP4Z0C8_9ACTN</name>
<dbReference type="RefSeq" id="WP_344140298.1">
    <property type="nucleotide sequence ID" value="NZ_BAAALT010000295.1"/>
</dbReference>
<accession>A0ABP4Z0C8</accession>
<reference evidence="2" key="1">
    <citation type="journal article" date="2019" name="Int. J. Syst. Evol. Microbiol.">
        <title>The Global Catalogue of Microorganisms (GCM) 10K type strain sequencing project: providing services to taxonomists for standard genome sequencing and annotation.</title>
        <authorList>
            <consortium name="The Broad Institute Genomics Platform"/>
            <consortium name="The Broad Institute Genome Sequencing Center for Infectious Disease"/>
            <person name="Wu L."/>
            <person name="Ma J."/>
        </authorList>
    </citation>
    <scope>NUCLEOTIDE SEQUENCE [LARGE SCALE GENOMIC DNA]</scope>
    <source>
        <strain evidence="2">JCM 13250</strain>
    </source>
</reference>
<comment type="caution">
    <text evidence="1">The sequence shown here is derived from an EMBL/GenBank/DDBJ whole genome shotgun (WGS) entry which is preliminary data.</text>
</comment>
<dbReference type="EMBL" id="BAAALT010000295">
    <property type="protein sequence ID" value="GAA1835929.1"/>
    <property type="molecule type" value="Genomic_DNA"/>
</dbReference>
<organism evidence="1 2">
    <name type="scientific">Luedemannella flava</name>
    <dbReference type="NCBI Taxonomy" id="349316"/>
    <lineage>
        <taxon>Bacteria</taxon>
        <taxon>Bacillati</taxon>
        <taxon>Actinomycetota</taxon>
        <taxon>Actinomycetes</taxon>
        <taxon>Micromonosporales</taxon>
        <taxon>Micromonosporaceae</taxon>
        <taxon>Luedemannella</taxon>
    </lineage>
</organism>
<proteinExistence type="predicted"/>
<sequence length="265" mass="29261">MFDKGALHAVRFGLVDAAYDYDGDDWAGDVLAPWLRERPSFVATVRRVGAPDMHAAPLAAEDSWALYALSRVVDLLLLDHQPARNDEAAWVGPGAYGALADAFGGWWPHGAAYHPFLHEIVEVVPADDPAEPPSVVREWWPGFLCNALLVTRGGVTVRAGAEVLDPAVAAGSPLYFTWRRRYRRAVDLSHGWGSNSQWRTGFRRDYLADGAFHYNVDGAGRPDDHWDGLTPAEVADLVRYRAGTLVDRGGDAWPFDTRVRDRATI</sequence>
<evidence type="ECO:0000313" key="2">
    <source>
        <dbReference type="Proteomes" id="UP001500218"/>
    </source>
</evidence>
<keyword evidence="2" id="KW-1185">Reference proteome</keyword>
<protein>
    <submittedName>
        <fullName evidence="1">Uncharacterized protein</fullName>
    </submittedName>
</protein>
<dbReference type="Proteomes" id="UP001500218">
    <property type="component" value="Unassembled WGS sequence"/>
</dbReference>
<gene>
    <name evidence="1" type="ORF">GCM10009682_62520</name>
</gene>